<feature type="compositionally biased region" description="Polar residues" evidence="1">
    <location>
        <begin position="48"/>
        <end position="65"/>
    </location>
</feature>
<dbReference type="Proteomes" id="UP000732380">
    <property type="component" value="Unassembled WGS sequence"/>
</dbReference>
<dbReference type="EMBL" id="SRQM01000001">
    <property type="protein sequence ID" value="KAG6123765.1"/>
    <property type="molecule type" value="Genomic_DNA"/>
</dbReference>
<gene>
    <name evidence="2" type="ORF">E4U13_000058</name>
</gene>
<dbReference type="AlphaFoldDB" id="A0A9P7QAQ9"/>
<feature type="region of interest" description="Disordered" evidence="1">
    <location>
        <begin position="33"/>
        <end position="65"/>
    </location>
</feature>
<keyword evidence="3" id="KW-1185">Reference proteome</keyword>
<sequence>MYSAVGGEATFAADRNAREASTFEQSQAMLRIKPESRKPMPDSVHDFQGSTTAALSKQLQDQAASQIDAIENEDESLRPSTSCPLELAACEDPCAPPDSPPCPISA</sequence>
<accession>A0A9P7QAQ9</accession>
<protein>
    <submittedName>
        <fullName evidence="2">Uncharacterized protein</fullName>
    </submittedName>
</protein>
<comment type="caution">
    <text evidence="2">The sequence shown here is derived from an EMBL/GenBank/DDBJ whole genome shotgun (WGS) entry which is preliminary data.</text>
</comment>
<evidence type="ECO:0000256" key="1">
    <source>
        <dbReference type="SAM" id="MobiDB-lite"/>
    </source>
</evidence>
<reference evidence="2 3" key="1">
    <citation type="journal article" date="2020" name="bioRxiv">
        <title>Whole genome comparisons of ergot fungi reveals the divergence and evolution of species within the genus Claviceps are the result of varying mechanisms driving genome evolution and host range expansion.</title>
        <authorList>
            <person name="Wyka S.A."/>
            <person name="Mondo S.J."/>
            <person name="Liu M."/>
            <person name="Dettman J."/>
            <person name="Nalam V."/>
            <person name="Broders K.D."/>
        </authorList>
    </citation>
    <scope>NUCLEOTIDE SEQUENCE [LARGE SCALE GENOMIC DNA]</scope>
    <source>
        <strain evidence="2 3">LM576</strain>
    </source>
</reference>
<evidence type="ECO:0000313" key="2">
    <source>
        <dbReference type="EMBL" id="KAG6123765.1"/>
    </source>
</evidence>
<feature type="compositionally biased region" description="Basic and acidic residues" evidence="1">
    <location>
        <begin position="33"/>
        <end position="45"/>
    </location>
</feature>
<organism evidence="2 3">
    <name type="scientific">Claviceps humidiphila</name>
    <dbReference type="NCBI Taxonomy" id="1294629"/>
    <lineage>
        <taxon>Eukaryota</taxon>
        <taxon>Fungi</taxon>
        <taxon>Dikarya</taxon>
        <taxon>Ascomycota</taxon>
        <taxon>Pezizomycotina</taxon>
        <taxon>Sordariomycetes</taxon>
        <taxon>Hypocreomycetidae</taxon>
        <taxon>Hypocreales</taxon>
        <taxon>Clavicipitaceae</taxon>
        <taxon>Claviceps</taxon>
    </lineage>
</organism>
<proteinExistence type="predicted"/>
<name>A0A9P7QAQ9_9HYPO</name>
<evidence type="ECO:0000313" key="3">
    <source>
        <dbReference type="Proteomes" id="UP000732380"/>
    </source>
</evidence>